<accession>A0A1I3JNU5</accession>
<protein>
    <recommendedName>
        <fullName evidence="1">DUF1902 domain-containing protein</fullName>
    </recommendedName>
</protein>
<dbReference type="RefSeq" id="WP_074930988.1">
    <property type="nucleotide sequence ID" value="NZ_FORI01000003.1"/>
</dbReference>
<organism evidence="2 3">
    <name type="scientific">Treponema bryantii</name>
    <dbReference type="NCBI Taxonomy" id="163"/>
    <lineage>
        <taxon>Bacteria</taxon>
        <taxon>Pseudomonadati</taxon>
        <taxon>Spirochaetota</taxon>
        <taxon>Spirochaetia</taxon>
        <taxon>Spirochaetales</taxon>
        <taxon>Treponemataceae</taxon>
        <taxon>Treponema</taxon>
    </lineage>
</organism>
<dbReference type="Pfam" id="PF08972">
    <property type="entry name" value="DUF1902"/>
    <property type="match status" value="1"/>
</dbReference>
<dbReference type="AlphaFoldDB" id="A0A1I3JNU5"/>
<dbReference type="OrthoDB" id="361917at2"/>
<dbReference type="Gene3D" id="3.30.2390.10">
    <property type="entry name" value="TTHA1013-like"/>
    <property type="match status" value="1"/>
</dbReference>
<gene>
    <name evidence="2" type="ORF">SAMN04487775_103144</name>
</gene>
<name>A0A1I3JNU5_9SPIR</name>
<evidence type="ECO:0000259" key="1">
    <source>
        <dbReference type="Pfam" id="PF08972"/>
    </source>
</evidence>
<dbReference type="InterPro" id="IPR035069">
    <property type="entry name" value="TTHA1013/TTHA0281-like"/>
</dbReference>
<evidence type="ECO:0000313" key="2">
    <source>
        <dbReference type="EMBL" id="SFI61790.1"/>
    </source>
</evidence>
<feature type="domain" description="DUF1902" evidence="1">
    <location>
        <begin position="2"/>
        <end position="62"/>
    </location>
</feature>
<dbReference type="Proteomes" id="UP000182737">
    <property type="component" value="Unassembled WGS sequence"/>
</dbReference>
<dbReference type="EMBL" id="FORI01000003">
    <property type="protein sequence ID" value="SFI61790.1"/>
    <property type="molecule type" value="Genomic_DNA"/>
</dbReference>
<evidence type="ECO:0000313" key="3">
    <source>
        <dbReference type="Proteomes" id="UP000182737"/>
    </source>
</evidence>
<dbReference type="InterPro" id="IPR015066">
    <property type="entry name" value="DUF1902"/>
</dbReference>
<reference evidence="3" key="1">
    <citation type="submission" date="2016-10" db="EMBL/GenBank/DDBJ databases">
        <authorList>
            <person name="Varghese N."/>
            <person name="Submissions S."/>
        </authorList>
    </citation>
    <scope>NUCLEOTIDE SEQUENCE [LARGE SCALE GENOMIC DNA]</scope>
    <source>
        <strain evidence="3">XBD1002</strain>
    </source>
</reference>
<dbReference type="SUPFAM" id="SSF143100">
    <property type="entry name" value="TTHA1013/TTHA0281-like"/>
    <property type="match status" value="1"/>
</dbReference>
<keyword evidence="3" id="KW-1185">Reference proteome</keyword>
<sequence>MEYRVNFTWDDEANVWIAQSDDIPGLVLEGGSLDALFERVRFAAPELIELNKTPTLNSLCFSVERHEKVFA</sequence>
<proteinExistence type="predicted"/>